<accession>A0A2A4SRG2</accession>
<organism evidence="1 2">
    <name type="scientific">SAR324 cluster bacterium</name>
    <dbReference type="NCBI Taxonomy" id="2024889"/>
    <lineage>
        <taxon>Bacteria</taxon>
        <taxon>Deltaproteobacteria</taxon>
        <taxon>SAR324 cluster</taxon>
    </lineage>
</organism>
<proteinExistence type="predicted"/>
<dbReference type="EMBL" id="NVSR01000137">
    <property type="protein sequence ID" value="PCI23671.1"/>
    <property type="molecule type" value="Genomic_DNA"/>
</dbReference>
<evidence type="ECO:0000313" key="2">
    <source>
        <dbReference type="Proteomes" id="UP000218113"/>
    </source>
</evidence>
<evidence type="ECO:0000313" key="1">
    <source>
        <dbReference type="EMBL" id="PCI23671.1"/>
    </source>
</evidence>
<reference evidence="2" key="1">
    <citation type="submission" date="2017-08" db="EMBL/GenBank/DDBJ databases">
        <title>A dynamic microbial community with high functional redundancy inhabits the cold, oxic subseafloor aquifer.</title>
        <authorList>
            <person name="Tully B.J."/>
            <person name="Wheat C.G."/>
            <person name="Glazer B.T."/>
            <person name="Huber J.A."/>
        </authorList>
    </citation>
    <scope>NUCLEOTIDE SEQUENCE [LARGE SCALE GENOMIC DNA]</scope>
</reference>
<dbReference type="AlphaFoldDB" id="A0A2A4SRG2"/>
<dbReference type="Proteomes" id="UP000218113">
    <property type="component" value="Unassembled WGS sequence"/>
</dbReference>
<comment type="caution">
    <text evidence="1">The sequence shown here is derived from an EMBL/GenBank/DDBJ whole genome shotgun (WGS) entry which is preliminary data.</text>
</comment>
<name>A0A2A4SRG2_9DELT</name>
<protein>
    <submittedName>
        <fullName evidence="1">Uncharacterized protein</fullName>
    </submittedName>
</protein>
<sequence length="214" mass="25103">MYKSFKVSFPDFGEITIFLDNRELSKKVPGYAKFCTKNCGARGDSDIHVDFCSLAVRLKPILEYFNHTQSIDRGELIIFEKSGREVKVQDDAQTLFLYSFWLSVLCAPCSIFYLERAFLRYYNIEFDEESLFYSLLSIFVMRRFLKGEKEIRFQDFDLRLHQLKKVFSGLIDRLTPHLKTDTVRNGLIKGDHLLQLIELDVDELIEKLKVNNIS</sequence>
<gene>
    <name evidence="1" type="ORF">COB67_12455</name>
</gene>